<dbReference type="AlphaFoldDB" id="A0A1M5YYU1"/>
<dbReference type="RefSeq" id="WP_073387166.1">
    <property type="nucleotide sequence ID" value="NZ_FQXK01000014.1"/>
</dbReference>
<dbReference type="Proteomes" id="UP000184278">
    <property type="component" value="Unassembled WGS sequence"/>
</dbReference>
<dbReference type="STRING" id="1121131.SAMN02745229_01819"/>
<sequence length="228" mass="26780">MDTRIYVCTHKKYNEISDPLYHSLHVGKAISDDLGYPCDDAGENISAKNKSYCELTGIYWLWKNISCDIIGICHYRRFFTIEKEPVNAEFIEDILCQKSYDIILPTCSSSPYASNYEHYKNKHVIKDLDTTRDVILEKYPDYVKAFDLMAHTNLASLGNMIITRKEIFDDYCAWLFDVLSEVEKRTDITDYDVFQKRIYGYLAERLLRVYIYMHPYKVYEVPVTQTTG</sequence>
<gene>
    <name evidence="2" type="ORF">SAMN02745229_01819</name>
</gene>
<dbReference type="GeneID" id="89508455"/>
<dbReference type="EMBL" id="FQXK01000014">
    <property type="protein sequence ID" value="SHI17135.1"/>
    <property type="molecule type" value="Genomic_DNA"/>
</dbReference>
<evidence type="ECO:0000313" key="2">
    <source>
        <dbReference type="EMBL" id="SHI17135.1"/>
    </source>
</evidence>
<evidence type="ECO:0000313" key="3">
    <source>
        <dbReference type="Proteomes" id="UP000184278"/>
    </source>
</evidence>
<dbReference type="InterPro" id="IPR025536">
    <property type="entry name" value="DUF4422"/>
</dbReference>
<protein>
    <recommendedName>
        <fullName evidence="1">DUF4422 domain-containing protein</fullName>
    </recommendedName>
</protein>
<accession>A0A1M5YYU1</accession>
<organism evidence="2 3">
    <name type="scientific">Butyrivibrio fibrisolvens DSM 3071</name>
    <dbReference type="NCBI Taxonomy" id="1121131"/>
    <lineage>
        <taxon>Bacteria</taxon>
        <taxon>Bacillati</taxon>
        <taxon>Bacillota</taxon>
        <taxon>Clostridia</taxon>
        <taxon>Lachnospirales</taxon>
        <taxon>Lachnospiraceae</taxon>
        <taxon>Butyrivibrio</taxon>
    </lineage>
</organism>
<keyword evidence="3" id="KW-1185">Reference proteome</keyword>
<dbReference type="Pfam" id="PF14393">
    <property type="entry name" value="DUF4422"/>
    <property type="match status" value="1"/>
</dbReference>
<reference evidence="3" key="1">
    <citation type="submission" date="2016-11" db="EMBL/GenBank/DDBJ databases">
        <authorList>
            <person name="Varghese N."/>
            <person name="Submissions S."/>
        </authorList>
    </citation>
    <scope>NUCLEOTIDE SEQUENCE [LARGE SCALE GENOMIC DNA]</scope>
    <source>
        <strain evidence="3">DSM 3071</strain>
    </source>
</reference>
<feature type="domain" description="DUF4422" evidence="1">
    <location>
        <begin position="4"/>
        <end position="213"/>
    </location>
</feature>
<proteinExistence type="predicted"/>
<dbReference type="OrthoDB" id="9798746at2"/>
<name>A0A1M5YYU1_BUTFI</name>
<evidence type="ECO:0000259" key="1">
    <source>
        <dbReference type="Pfam" id="PF14393"/>
    </source>
</evidence>